<name>A0A7G4AVX9_9CAUD</name>
<evidence type="ECO:0000313" key="3">
    <source>
        <dbReference type="Proteomes" id="UP000515922"/>
    </source>
</evidence>
<proteinExistence type="predicted"/>
<keyword evidence="2" id="KW-0378">Hydrolase</keyword>
<gene>
    <name evidence="2" type="ORF">HUN41_00040</name>
</gene>
<dbReference type="GO" id="GO:0008270">
    <property type="term" value="F:zinc ion binding"/>
    <property type="evidence" value="ECO:0007669"/>
    <property type="project" value="InterPro"/>
</dbReference>
<dbReference type="InterPro" id="IPR002711">
    <property type="entry name" value="HNH"/>
</dbReference>
<keyword evidence="2" id="KW-0540">Nuclease</keyword>
<dbReference type="SMART" id="SM00507">
    <property type="entry name" value="HNHc"/>
    <property type="match status" value="1"/>
</dbReference>
<feature type="domain" description="HNH nuclease" evidence="1">
    <location>
        <begin position="19"/>
        <end position="82"/>
    </location>
</feature>
<protein>
    <submittedName>
        <fullName evidence="2">HNH endonuclease</fullName>
    </submittedName>
</protein>
<dbReference type="Proteomes" id="UP000515922">
    <property type="component" value="Segment"/>
</dbReference>
<dbReference type="Pfam" id="PF01844">
    <property type="entry name" value="HNH"/>
    <property type="match status" value="1"/>
</dbReference>
<evidence type="ECO:0000313" key="2">
    <source>
        <dbReference type="EMBL" id="QMP84169.1"/>
    </source>
</evidence>
<sequence>MKSDEDRCREYGVPYDPQITRQEVYDKSRWKCHICGKRVYRRRKYPHPKSASLDHVVPLSWRKKSPGHVWGNVALAHLVCNQRKGARFAGSKRRIPKKYSISTVNLFRLTIFSITALAFYWECPPEILITGAGLCILSVTRRPRRRRA</sequence>
<dbReference type="GO" id="GO:0003676">
    <property type="term" value="F:nucleic acid binding"/>
    <property type="evidence" value="ECO:0007669"/>
    <property type="project" value="InterPro"/>
</dbReference>
<organism evidence="2 3">
    <name type="scientific">Streptomyces phage Coruscant</name>
    <dbReference type="NCBI Taxonomy" id="2739834"/>
    <lineage>
        <taxon>Viruses</taxon>
        <taxon>Duplodnaviria</taxon>
        <taxon>Heunggongvirae</taxon>
        <taxon>Uroviricota</taxon>
        <taxon>Caudoviricetes</taxon>
        <taxon>Stanwilliamsviridae</taxon>
        <taxon>Boydwoodruffvirinae</taxon>
        <taxon>Coruscantvirus</taxon>
        <taxon>Coruscantvirus coruscant</taxon>
    </lineage>
</organism>
<keyword evidence="3" id="KW-1185">Reference proteome</keyword>
<dbReference type="EMBL" id="MT711976">
    <property type="protein sequence ID" value="QMP84169.1"/>
    <property type="molecule type" value="Genomic_DNA"/>
</dbReference>
<keyword evidence="2" id="KW-0255">Endonuclease</keyword>
<reference evidence="2 3" key="1">
    <citation type="submission" date="2020-07" db="EMBL/GenBank/DDBJ databases">
        <title>Streptomyces phage Genome sequencing and assembly.</title>
        <authorList>
            <person name="Sharma V."/>
            <person name="Hardy A."/>
            <person name="Frunzke J."/>
        </authorList>
    </citation>
    <scope>NUCLEOTIDE SEQUENCE [LARGE SCALE GENOMIC DNA]</scope>
</reference>
<accession>A0A7G4AVX9</accession>
<dbReference type="InterPro" id="IPR003615">
    <property type="entry name" value="HNH_nuc"/>
</dbReference>
<dbReference type="Gene3D" id="1.10.30.50">
    <property type="match status" value="1"/>
</dbReference>
<evidence type="ECO:0000259" key="1">
    <source>
        <dbReference type="SMART" id="SM00507"/>
    </source>
</evidence>
<dbReference type="GO" id="GO:0004519">
    <property type="term" value="F:endonuclease activity"/>
    <property type="evidence" value="ECO:0007669"/>
    <property type="project" value="UniProtKB-KW"/>
</dbReference>